<feature type="repeat" description="PPR" evidence="2">
    <location>
        <begin position="307"/>
        <end position="341"/>
    </location>
</feature>
<dbReference type="Pfam" id="PF20431">
    <property type="entry name" value="E_motif"/>
    <property type="match status" value="1"/>
</dbReference>
<gene>
    <name evidence="4" type="primary">LOC113702958</name>
</gene>
<dbReference type="Proteomes" id="UP001652660">
    <property type="component" value="Chromosome 8e"/>
</dbReference>
<dbReference type="NCBIfam" id="TIGR00756">
    <property type="entry name" value="PPR"/>
    <property type="match status" value="7"/>
</dbReference>
<feature type="repeat" description="PPR" evidence="2">
    <location>
        <begin position="206"/>
        <end position="240"/>
    </location>
</feature>
<dbReference type="OrthoDB" id="185373at2759"/>
<dbReference type="RefSeq" id="XP_027079947.1">
    <property type="nucleotide sequence ID" value="XM_027224146.2"/>
</dbReference>
<dbReference type="InterPro" id="IPR046960">
    <property type="entry name" value="PPR_At4g14850-like_plant"/>
</dbReference>
<reference evidence="3" key="1">
    <citation type="journal article" date="2025" name="Foods">
        <title>Unveiling the Microbial Signatures of Arabica Coffee Cherries: Insights into Ripeness Specific Diversity, Functional Traits, and Implications for Quality and Safety.</title>
        <authorList>
            <consortium name="RefSeq"/>
            <person name="Tenea G.N."/>
            <person name="Cifuentes V."/>
            <person name="Reyes P."/>
            <person name="Cevallos-Vallejos M."/>
        </authorList>
    </citation>
    <scope>NUCLEOTIDE SEQUENCE [LARGE SCALE GENOMIC DNA]</scope>
</reference>
<protein>
    <submittedName>
        <fullName evidence="4">Pentatricopeptide repeat-containing protein At2g22410, mitochondrial-like</fullName>
    </submittedName>
</protein>
<dbReference type="InterPro" id="IPR011990">
    <property type="entry name" value="TPR-like_helical_dom_sf"/>
</dbReference>
<sequence>MKLHPFPLKYILSPQVLLKSIRYVSSKPQWNSNPNPNLIISHPTLVLIESCNSMPELKQLQAHMTRTGLIFHLFPISRLLSFCALDPNGNIHYANLLFSQILHPNTYIWNTMIRGYANSPFPEMALFFFNRMISEDVEMDNKSYVFSLKGCGFLSGIERGLLVHCRIWKVGFVDDLIVRNALVHFYSEKRQLCNAKTVFHESTVRDVVSWTSMIDGFLRKSMADEALNFFQKMCSSGFEPNEVTMIAVCSACSLKGDLTLARSVHELVARKGVKCSLNLMNSILDMHVKCGDLDKAEKIFQEMDVKDVFSWTSMINGYAKNGDIELARKCFNEMPQRNAVSWTAMVACYSQNNRPREALEIFSKMEMEGFIATESSLVCVLCACSQLSCLHTGKRIHDYYVKQERVTLSLILANALIDMYAKCGCIDAAADIFNKMPEKDLVSWNSLIAGNASHGHAEEALVLFEQMISIGFKPDSITFVGILSACAHGGLVNQGWNYFRNMKVHGLIPTVEHYACLVDLLSRVGHLEEAHGLIKQMPMQPDAAVWGALLNGCKMHGNLKLGNLAADKLIFLDPKDSGIYTLLASLCAKERKWSDVKMVRSMMKAKGTKKNPGCSFIEVDGKFHEFLVADETHPESKAIYLLLDEIFLLSELELYSSGHEYTCDFSPVKFHE</sequence>
<dbReference type="Gene3D" id="1.25.40.10">
    <property type="entry name" value="Tetratricopeptide repeat domain"/>
    <property type="match status" value="4"/>
</dbReference>
<feature type="repeat" description="PPR" evidence="2">
    <location>
        <begin position="105"/>
        <end position="139"/>
    </location>
</feature>
<dbReference type="SUPFAM" id="SSF81901">
    <property type="entry name" value="HCP-like"/>
    <property type="match status" value="1"/>
</dbReference>
<name>A0A6P6TQP7_COFAR</name>
<dbReference type="AlphaFoldDB" id="A0A6P6TQP7"/>
<dbReference type="InterPro" id="IPR046848">
    <property type="entry name" value="E_motif"/>
</dbReference>
<feature type="repeat" description="PPR" evidence="2">
    <location>
        <begin position="440"/>
        <end position="474"/>
    </location>
</feature>
<accession>A0A6P6TQP7</accession>
<dbReference type="PANTHER" id="PTHR47926">
    <property type="entry name" value="PENTATRICOPEPTIDE REPEAT-CONTAINING PROTEIN"/>
    <property type="match status" value="1"/>
</dbReference>
<dbReference type="FunFam" id="1.25.40.10:FF:000396">
    <property type="entry name" value="Pentatricopeptide repeat-containing protein At2g36730"/>
    <property type="match status" value="1"/>
</dbReference>
<dbReference type="Pfam" id="PF01535">
    <property type="entry name" value="PPR"/>
    <property type="match status" value="5"/>
</dbReference>
<dbReference type="InterPro" id="IPR002885">
    <property type="entry name" value="PPR_rpt"/>
</dbReference>
<keyword evidence="1" id="KW-0677">Repeat</keyword>
<keyword evidence="3" id="KW-1185">Reference proteome</keyword>
<proteinExistence type="predicted"/>
<dbReference type="FunFam" id="1.25.40.10:FF:000348">
    <property type="entry name" value="Pentatricopeptide repeat-containing protein chloroplastic"/>
    <property type="match status" value="1"/>
</dbReference>
<dbReference type="PANTHER" id="PTHR47926:SF387">
    <property type="entry name" value="PENTATRICOPEPTIDE REPEAT-CONTAINING PROTEIN"/>
    <property type="match status" value="1"/>
</dbReference>
<feature type="repeat" description="PPR" evidence="2">
    <location>
        <begin position="475"/>
        <end position="509"/>
    </location>
</feature>
<dbReference type="GO" id="GO:0003723">
    <property type="term" value="F:RNA binding"/>
    <property type="evidence" value="ECO:0007669"/>
    <property type="project" value="InterPro"/>
</dbReference>
<evidence type="ECO:0000256" key="2">
    <source>
        <dbReference type="PROSITE-ProRule" id="PRU00708"/>
    </source>
</evidence>
<evidence type="ECO:0000313" key="4">
    <source>
        <dbReference type="RefSeq" id="XP_027079947.1"/>
    </source>
</evidence>
<evidence type="ECO:0000313" key="3">
    <source>
        <dbReference type="Proteomes" id="UP001652660"/>
    </source>
</evidence>
<dbReference type="FunFam" id="1.25.40.10:FF:000184">
    <property type="entry name" value="Pentatricopeptide repeat-containing protein, chloroplastic"/>
    <property type="match status" value="1"/>
</dbReference>
<reference evidence="4" key="2">
    <citation type="submission" date="2025-08" db="UniProtKB">
        <authorList>
            <consortium name="RefSeq"/>
        </authorList>
    </citation>
    <scope>IDENTIFICATION</scope>
    <source>
        <tissue evidence="4">Leaves</tissue>
    </source>
</reference>
<dbReference type="Pfam" id="PF13041">
    <property type="entry name" value="PPR_2"/>
    <property type="match status" value="2"/>
</dbReference>
<dbReference type="PROSITE" id="PS51375">
    <property type="entry name" value="PPR"/>
    <property type="match status" value="5"/>
</dbReference>
<dbReference type="GeneID" id="113702958"/>
<dbReference type="GO" id="GO:0009451">
    <property type="term" value="P:RNA modification"/>
    <property type="evidence" value="ECO:0007669"/>
    <property type="project" value="InterPro"/>
</dbReference>
<organism evidence="3 4">
    <name type="scientific">Coffea arabica</name>
    <name type="common">Arabian coffee</name>
    <dbReference type="NCBI Taxonomy" id="13443"/>
    <lineage>
        <taxon>Eukaryota</taxon>
        <taxon>Viridiplantae</taxon>
        <taxon>Streptophyta</taxon>
        <taxon>Embryophyta</taxon>
        <taxon>Tracheophyta</taxon>
        <taxon>Spermatophyta</taxon>
        <taxon>Magnoliopsida</taxon>
        <taxon>eudicotyledons</taxon>
        <taxon>Gunneridae</taxon>
        <taxon>Pentapetalae</taxon>
        <taxon>asterids</taxon>
        <taxon>lamiids</taxon>
        <taxon>Gentianales</taxon>
        <taxon>Rubiaceae</taxon>
        <taxon>Ixoroideae</taxon>
        <taxon>Gardenieae complex</taxon>
        <taxon>Bertiereae - Coffeeae clade</taxon>
        <taxon>Coffeeae</taxon>
        <taxon>Coffea</taxon>
    </lineage>
</organism>
<evidence type="ECO:0000256" key="1">
    <source>
        <dbReference type="ARBA" id="ARBA00022737"/>
    </source>
</evidence>